<reference evidence="2 3" key="1">
    <citation type="journal article" date="2004" name="Nat. Biotechnol.">
        <title>The genome sequence of the anaerobic, sulfate-reducing bacterium Desulfovibrio vulgaris Hildenborough.</title>
        <authorList>
            <person name="Heidelberg J.F."/>
            <person name="Seshadri R."/>
            <person name="Haveman S.A."/>
            <person name="Hemme C.L."/>
            <person name="Paulsen I.T."/>
            <person name="Kolonay J.F."/>
            <person name="Eisen J.A."/>
            <person name="Ward N."/>
            <person name="Methe B."/>
            <person name="Brinkac L.M."/>
            <person name="Daugherty S.C."/>
            <person name="Deboy R.T."/>
            <person name="Dodson R.J."/>
            <person name="Durkin A.S."/>
            <person name="Madupu R."/>
            <person name="Nelson W.C."/>
            <person name="Sullivan S.A."/>
            <person name="Fouts D."/>
            <person name="Haft D.H."/>
            <person name="Selengut J."/>
            <person name="Peterson J.D."/>
            <person name="Davidsen T.M."/>
            <person name="Zafar N."/>
            <person name="Zhou L."/>
            <person name="Radune D."/>
            <person name="Dimitrov G."/>
            <person name="Hance M."/>
            <person name="Tran K."/>
            <person name="Khouri H."/>
            <person name="Gill J."/>
            <person name="Utterback T.R."/>
            <person name="Feldblyum T.V."/>
            <person name="Wall J.D."/>
            <person name="Voordouw G."/>
            <person name="Fraser C.M."/>
        </authorList>
    </citation>
    <scope>NUCLEOTIDE SEQUENCE [LARGE SCALE GENOMIC DNA]</scope>
    <source>
        <strain evidence="3">ATCC 29579 / DSM 644 / NCIMB 8303 / VKM B-1760 / Hildenborough</strain>
    </source>
</reference>
<evidence type="ECO:0000313" key="2">
    <source>
        <dbReference type="EMBL" id="AAS96487.1"/>
    </source>
</evidence>
<dbReference type="Proteomes" id="UP000002194">
    <property type="component" value="Chromosome"/>
</dbReference>
<evidence type="ECO:0000256" key="1">
    <source>
        <dbReference type="SAM" id="Phobius"/>
    </source>
</evidence>
<keyword evidence="1" id="KW-1133">Transmembrane helix</keyword>
<keyword evidence="3" id="KW-1185">Reference proteome</keyword>
<dbReference type="OrthoDB" id="9767153at2"/>
<gene>
    <name evidence="2" type="ordered locus">DVU_2012</name>
</gene>
<dbReference type="HOGENOM" id="CLU_3079256_0_0_7"/>
<keyword evidence="1" id="KW-0812">Transmembrane</keyword>
<dbReference type="AlphaFoldDB" id="Q72AI1"/>
<dbReference type="PaxDb" id="882-DVU_2012"/>
<sequence>MCWIQWRAEMISPKVKAVFFFCLALTFGVLIFGGYAINKEKPPIPAKVLGFLAARRGNQLS</sequence>
<dbReference type="SMR" id="Q72AI1"/>
<keyword evidence="1" id="KW-0472">Membrane</keyword>
<evidence type="ECO:0000313" key="3">
    <source>
        <dbReference type="Proteomes" id="UP000002194"/>
    </source>
</evidence>
<protein>
    <submittedName>
        <fullName evidence="2">Uncharacterized protein</fullName>
    </submittedName>
</protein>
<dbReference type="EnsemblBacteria" id="AAS96487">
    <property type="protein sequence ID" value="AAS96487"/>
    <property type="gene ID" value="DVU_2012"/>
</dbReference>
<proteinExistence type="predicted"/>
<organism evidence="2 3">
    <name type="scientific">Nitratidesulfovibrio vulgaris (strain ATCC 29579 / DSM 644 / CCUG 34227 / NCIMB 8303 / VKM B-1760 / Hildenborough)</name>
    <name type="common">Desulfovibrio vulgaris</name>
    <dbReference type="NCBI Taxonomy" id="882"/>
    <lineage>
        <taxon>Bacteria</taxon>
        <taxon>Pseudomonadati</taxon>
        <taxon>Thermodesulfobacteriota</taxon>
        <taxon>Desulfovibrionia</taxon>
        <taxon>Desulfovibrionales</taxon>
        <taxon>Desulfovibrionaceae</taxon>
        <taxon>Nitratidesulfovibrio</taxon>
    </lineage>
</organism>
<accession>Q72AI1</accession>
<dbReference type="KEGG" id="dvu:DVU_2012"/>
<dbReference type="EMBL" id="AE017285">
    <property type="protein sequence ID" value="AAS96487.1"/>
    <property type="molecule type" value="Genomic_DNA"/>
</dbReference>
<name>Q72AI1_NITV2</name>
<dbReference type="STRING" id="882.DVU_2012"/>
<feature type="transmembrane region" description="Helical" evidence="1">
    <location>
        <begin position="17"/>
        <end position="37"/>
    </location>
</feature>